<protein>
    <submittedName>
        <fullName evidence="3">Predicted nucleic acid-binding protein, contains PIN domain</fullName>
    </submittedName>
</protein>
<dbReference type="PANTHER" id="PTHR35901:SF1">
    <property type="entry name" value="EXONUCLEASE VAPC9"/>
    <property type="match status" value="1"/>
</dbReference>
<dbReference type="RefSeq" id="WP_115007955.1">
    <property type="nucleotide sequence ID" value="NZ_UGQU01000003.1"/>
</dbReference>
<dbReference type="InterPro" id="IPR029060">
    <property type="entry name" value="PIN-like_dom_sf"/>
</dbReference>
<organism evidence="3 4">
    <name type="scientific">Moraxella lacunata</name>
    <dbReference type="NCBI Taxonomy" id="477"/>
    <lineage>
        <taxon>Bacteria</taxon>
        <taxon>Pseudomonadati</taxon>
        <taxon>Pseudomonadota</taxon>
        <taxon>Gammaproteobacteria</taxon>
        <taxon>Moraxellales</taxon>
        <taxon>Moraxellaceae</taxon>
        <taxon>Moraxella</taxon>
    </lineage>
</organism>
<dbReference type="Proteomes" id="UP000254437">
    <property type="component" value="Unassembled WGS sequence"/>
</dbReference>
<dbReference type="PANTHER" id="PTHR35901">
    <property type="entry name" value="RIBONUCLEASE VAPC3"/>
    <property type="match status" value="1"/>
</dbReference>
<dbReference type="InterPro" id="IPR044153">
    <property type="entry name" value="PIN_Pae0151-like"/>
</dbReference>
<name>A0A378TUT5_MORLA</name>
<evidence type="ECO:0000313" key="4">
    <source>
        <dbReference type="Proteomes" id="UP000254437"/>
    </source>
</evidence>
<dbReference type="Gene3D" id="3.40.50.1010">
    <property type="entry name" value="5'-nuclease"/>
    <property type="match status" value="1"/>
</dbReference>
<dbReference type="Pfam" id="PF01850">
    <property type="entry name" value="PIN"/>
    <property type="match status" value="1"/>
</dbReference>
<dbReference type="CDD" id="cd09873">
    <property type="entry name" value="PIN_Pae0151-like"/>
    <property type="match status" value="1"/>
</dbReference>
<keyword evidence="1" id="KW-0460">Magnesium</keyword>
<proteinExistence type="predicted"/>
<dbReference type="EMBL" id="UGQU01000003">
    <property type="protein sequence ID" value="STZ63642.1"/>
    <property type="molecule type" value="Genomic_DNA"/>
</dbReference>
<evidence type="ECO:0000256" key="1">
    <source>
        <dbReference type="ARBA" id="ARBA00022842"/>
    </source>
</evidence>
<accession>A0A378TUT5</accession>
<sequence>MKNIIVDANILIAIGLNFSEKPTIIQGTKGANLFAPIVLPFEIGNALSAMVKREQIQIDEANECWQTIQSFPVQLLKFDMQQAINLAFANNSYAYDAYYLQLALETGFSLFTFDKKMQNIANSLSIPLIEGK</sequence>
<reference evidence="3 4" key="1">
    <citation type="submission" date="2018-06" db="EMBL/GenBank/DDBJ databases">
        <authorList>
            <consortium name="Pathogen Informatics"/>
            <person name="Doyle S."/>
        </authorList>
    </citation>
    <scope>NUCLEOTIDE SEQUENCE [LARGE SCALE GENOMIC DNA]</scope>
    <source>
        <strain evidence="3 4">NCTC10359</strain>
    </source>
</reference>
<dbReference type="AlphaFoldDB" id="A0A378TUT5"/>
<feature type="domain" description="PIN" evidence="2">
    <location>
        <begin position="4"/>
        <end position="121"/>
    </location>
</feature>
<evidence type="ECO:0000313" key="3">
    <source>
        <dbReference type="EMBL" id="STZ63642.1"/>
    </source>
</evidence>
<evidence type="ECO:0000259" key="2">
    <source>
        <dbReference type="Pfam" id="PF01850"/>
    </source>
</evidence>
<dbReference type="InterPro" id="IPR002716">
    <property type="entry name" value="PIN_dom"/>
</dbReference>
<dbReference type="InterPro" id="IPR051619">
    <property type="entry name" value="TypeII_TA_RNase_PINc/VapC"/>
</dbReference>
<dbReference type="SUPFAM" id="SSF88723">
    <property type="entry name" value="PIN domain-like"/>
    <property type="match status" value="1"/>
</dbReference>
<gene>
    <name evidence="3" type="ORF">NCTC10359_02078</name>
</gene>